<gene>
    <name evidence="1" type="ORF">GMARGA_LOCUS33807</name>
</gene>
<protein>
    <submittedName>
        <fullName evidence="1">16580_t:CDS:1</fullName>
    </submittedName>
</protein>
<organism evidence="1 2">
    <name type="scientific">Gigaspora margarita</name>
    <dbReference type="NCBI Taxonomy" id="4874"/>
    <lineage>
        <taxon>Eukaryota</taxon>
        <taxon>Fungi</taxon>
        <taxon>Fungi incertae sedis</taxon>
        <taxon>Mucoromycota</taxon>
        <taxon>Glomeromycotina</taxon>
        <taxon>Glomeromycetes</taxon>
        <taxon>Diversisporales</taxon>
        <taxon>Gigasporaceae</taxon>
        <taxon>Gigaspora</taxon>
    </lineage>
</organism>
<comment type="caution">
    <text evidence="1">The sequence shown here is derived from an EMBL/GenBank/DDBJ whole genome shotgun (WGS) entry which is preliminary data.</text>
</comment>
<dbReference type="Proteomes" id="UP000789901">
    <property type="component" value="Unassembled WGS sequence"/>
</dbReference>
<name>A0ABN7WQW6_GIGMA</name>
<accession>A0ABN7WQW6</accession>
<keyword evidence="2" id="KW-1185">Reference proteome</keyword>
<sequence length="43" mass="4740">MSTDPTFQNISCLKTLALNILKNGSQEFIAKNVNIPELDPCSM</sequence>
<proteinExistence type="predicted"/>
<feature type="non-terminal residue" evidence="1">
    <location>
        <position position="43"/>
    </location>
</feature>
<evidence type="ECO:0000313" key="2">
    <source>
        <dbReference type="Proteomes" id="UP000789901"/>
    </source>
</evidence>
<reference evidence="1 2" key="1">
    <citation type="submission" date="2021-06" db="EMBL/GenBank/DDBJ databases">
        <authorList>
            <person name="Kallberg Y."/>
            <person name="Tangrot J."/>
            <person name="Rosling A."/>
        </authorList>
    </citation>
    <scope>NUCLEOTIDE SEQUENCE [LARGE SCALE GENOMIC DNA]</scope>
    <source>
        <strain evidence="1 2">120-4 pot B 10/14</strain>
    </source>
</reference>
<evidence type="ECO:0000313" key="1">
    <source>
        <dbReference type="EMBL" id="CAG8838103.1"/>
    </source>
</evidence>
<dbReference type="EMBL" id="CAJVQB010057316">
    <property type="protein sequence ID" value="CAG8838103.1"/>
    <property type="molecule type" value="Genomic_DNA"/>
</dbReference>